<evidence type="ECO:0000259" key="1">
    <source>
        <dbReference type="Pfam" id="PF08546"/>
    </source>
</evidence>
<evidence type="ECO:0000313" key="2">
    <source>
        <dbReference type="EMBL" id="MFD1045559.1"/>
    </source>
</evidence>
<dbReference type="PANTHER" id="PTHR21708:SF26">
    <property type="entry name" value="2-DEHYDROPANTOATE 2-REDUCTASE"/>
    <property type="match status" value="1"/>
</dbReference>
<dbReference type="SUPFAM" id="SSF48179">
    <property type="entry name" value="6-phosphogluconate dehydrogenase C-terminal domain-like"/>
    <property type="match status" value="1"/>
</dbReference>
<proteinExistence type="predicted"/>
<keyword evidence="3" id="KW-1185">Reference proteome</keyword>
<dbReference type="PANTHER" id="PTHR21708">
    <property type="entry name" value="PROBABLE 2-DEHYDROPANTOATE 2-REDUCTASE"/>
    <property type="match status" value="1"/>
</dbReference>
<accession>A0ABW3M7G0</accession>
<dbReference type="InterPro" id="IPR013328">
    <property type="entry name" value="6PGD_dom2"/>
</dbReference>
<feature type="domain" description="Ketopantoate reductase C-terminal" evidence="1">
    <location>
        <begin position="15"/>
        <end position="137"/>
    </location>
</feature>
<comment type="caution">
    <text evidence="2">The sequence shown here is derived from an EMBL/GenBank/DDBJ whole genome shotgun (WGS) entry which is preliminary data.</text>
</comment>
<evidence type="ECO:0000313" key="3">
    <source>
        <dbReference type="Proteomes" id="UP001597045"/>
    </source>
</evidence>
<dbReference type="Proteomes" id="UP001597045">
    <property type="component" value="Unassembled WGS sequence"/>
</dbReference>
<feature type="non-terminal residue" evidence="2">
    <location>
        <position position="1"/>
    </location>
</feature>
<dbReference type="EMBL" id="JBHTIS010000338">
    <property type="protein sequence ID" value="MFD1045559.1"/>
    <property type="molecule type" value="Genomic_DNA"/>
</dbReference>
<name>A0ABW3M7G0_9PSEU</name>
<dbReference type="InterPro" id="IPR008927">
    <property type="entry name" value="6-PGluconate_DH-like_C_sf"/>
</dbReference>
<dbReference type="InterPro" id="IPR051402">
    <property type="entry name" value="KPR-Related"/>
</dbReference>
<dbReference type="Gene3D" id="1.10.1040.10">
    <property type="entry name" value="N-(1-d-carboxylethyl)-l-norvaline Dehydrogenase, domain 2"/>
    <property type="match status" value="1"/>
</dbReference>
<sequence length="146" mass="15377">VGASAAGLTAVVAEDVWAALWTKFLTLASFGAVGTVTDAPYSVLRSRPGTRQLIEDCMREIQALAAARNVSLPADVIETRMAFLDGVPATGTTSLQRDILAGRPSELDAWAGAVVRIAQETGTPTPIHDLLYELVTARIAARSQEG</sequence>
<dbReference type="Pfam" id="PF08546">
    <property type="entry name" value="ApbA_C"/>
    <property type="match status" value="1"/>
</dbReference>
<protein>
    <submittedName>
        <fullName evidence="2">Ketopantoate reductase family protein</fullName>
    </submittedName>
</protein>
<gene>
    <name evidence="2" type="ORF">ACFQ1S_08205</name>
</gene>
<organism evidence="2 3">
    <name type="scientific">Kibdelosporangium lantanae</name>
    <dbReference type="NCBI Taxonomy" id="1497396"/>
    <lineage>
        <taxon>Bacteria</taxon>
        <taxon>Bacillati</taxon>
        <taxon>Actinomycetota</taxon>
        <taxon>Actinomycetes</taxon>
        <taxon>Pseudonocardiales</taxon>
        <taxon>Pseudonocardiaceae</taxon>
        <taxon>Kibdelosporangium</taxon>
    </lineage>
</organism>
<dbReference type="InterPro" id="IPR013752">
    <property type="entry name" value="KPA_reductase"/>
</dbReference>
<reference evidence="3" key="1">
    <citation type="journal article" date="2019" name="Int. J. Syst. Evol. Microbiol.">
        <title>The Global Catalogue of Microorganisms (GCM) 10K type strain sequencing project: providing services to taxonomists for standard genome sequencing and annotation.</title>
        <authorList>
            <consortium name="The Broad Institute Genomics Platform"/>
            <consortium name="The Broad Institute Genome Sequencing Center for Infectious Disease"/>
            <person name="Wu L."/>
            <person name="Ma J."/>
        </authorList>
    </citation>
    <scope>NUCLEOTIDE SEQUENCE [LARGE SCALE GENOMIC DNA]</scope>
    <source>
        <strain evidence="3">JCM 31486</strain>
    </source>
</reference>